<dbReference type="AlphaFoldDB" id="A0A182F4X9"/>
<dbReference type="PRINTS" id="PR00053">
    <property type="entry name" value="FORKHEAD"/>
</dbReference>
<feature type="region of interest" description="Disordered" evidence="8">
    <location>
        <begin position="406"/>
        <end position="443"/>
    </location>
</feature>
<dbReference type="CTD" id="37631"/>
<feature type="compositionally biased region" description="Basic residues" evidence="8">
    <location>
        <begin position="556"/>
        <end position="574"/>
    </location>
</feature>
<keyword evidence="10" id="KW-1185">Reference proteome</keyword>
<sequence length="642" mass="69074">MMHPALASPLDLRPSGLLTIGSPSDSPNSSHQHPHHPPTAASVHHHQTVSTSGNRNSSAPARNRSRSSSSSENGASGGHPTVLVSDSDAATSGAGAGADGPPSSTGGSGSTGGGGTGKSGSHRSQSLVKPPYSYIALITMAILQSPQKKLTLSGICEFIMTRFPYYKEKFPAWQNSIRHNLSLNDCFIKIPREPGNPGKGNFWTLDPLAEDMFDNGSFLRRRKRYKRTTLAQSMAFPGVFGPFAPFWIRKPVPVIPMHQFGPAHAASATAMAAGFGADGGPCPGGPLAGLGANGRSGASDFLLDSKLNLFGAVKMDDLNVAMMENSDFLQRNVDSLKISSAMNKFFHGYHQSSGGQSGVNGGNPGPPVLDLYDDAAHHALGSGSIHQCNGRDGGYYGNAKHVVAGMPSGGGGAIPERTESEHSQREREFPDADLDLSSDDRIDVESEDDFKSLADRRSQALIYRELLLDGGRKSVSPPQQMPATPLAVSPQHQPTVRSTSSNGPPTPRSSSPSRAAREPDEYYIEEDEQSDKISSGSMEERGTLPQQQQQQQDQQHHHHHQQQHQDHHRTVRKHFYTDLQPSPLPLEPRHDEAAGIRREGFGGETTKLFEGLEPAFASRKRKYGNTKGFSIENLIGCNVEDR</sequence>
<evidence type="ECO:0000256" key="7">
    <source>
        <dbReference type="PROSITE-ProRule" id="PRU00089"/>
    </source>
</evidence>
<dbReference type="PANTHER" id="PTHR11829">
    <property type="entry name" value="FORKHEAD BOX PROTEIN"/>
    <property type="match status" value="1"/>
</dbReference>
<evidence type="ECO:0000313" key="10">
    <source>
        <dbReference type="Proteomes" id="UP000069272"/>
    </source>
</evidence>
<dbReference type="InterPro" id="IPR030456">
    <property type="entry name" value="TF_fork_head_CS_2"/>
</dbReference>
<evidence type="ECO:0000256" key="6">
    <source>
        <dbReference type="ARBA" id="ARBA00023242"/>
    </source>
</evidence>
<dbReference type="OrthoDB" id="5402974at2759"/>
<evidence type="ECO:0000256" key="8">
    <source>
        <dbReference type="SAM" id="MobiDB-lite"/>
    </source>
</evidence>
<feature type="compositionally biased region" description="Low complexity" evidence="8">
    <location>
        <begin position="85"/>
        <end position="105"/>
    </location>
</feature>
<feature type="compositionally biased region" description="Basic and acidic residues" evidence="8">
    <location>
        <begin position="416"/>
        <end position="430"/>
    </location>
</feature>
<evidence type="ECO:0000256" key="2">
    <source>
        <dbReference type="ARBA" id="ARBA00022473"/>
    </source>
</evidence>
<dbReference type="GO" id="GO:0000978">
    <property type="term" value="F:RNA polymerase II cis-regulatory region sequence-specific DNA binding"/>
    <property type="evidence" value="ECO:0007669"/>
    <property type="project" value="TreeGrafter"/>
</dbReference>
<dbReference type="InterPro" id="IPR036390">
    <property type="entry name" value="WH_DNA-bd_sf"/>
</dbReference>
<dbReference type="VEuPathDB" id="VectorBase:AALB20_028564"/>
<dbReference type="PANTHER" id="PTHR11829:SF402">
    <property type="entry name" value="FORK HEAD DOMAIN-CONTAINING PROTEIN FD3-RELATED"/>
    <property type="match status" value="1"/>
</dbReference>
<dbReference type="SUPFAM" id="SSF46785">
    <property type="entry name" value="Winged helix' DNA-binding domain"/>
    <property type="match status" value="1"/>
</dbReference>
<dbReference type="InterPro" id="IPR050211">
    <property type="entry name" value="FOX_domain-containing"/>
</dbReference>
<dbReference type="STRING" id="7167.A0A182F4X9"/>
<dbReference type="KEGG" id="aali:118459020"/>
<evidence type="ECO:0000313" key="9">
    <source>
        <dbReference type="EnsemblMetazoa" id="AALB001520-PA"/>
    </source>
</evidence>
<feature type="compositionally biased region" description="Low complexity" evidence="8">
    <location>
        <begin position="52"/>
        <end position="74"/>
    </location>
</feature>
<dbReference type="InterPro" id="IPR001766">
    <property type="entry name" value="Fork_head_dom"/>
</dbReference>
<comment type="subcellular location">
    <subcellularLocation>
        <location evidence="1 7">Nucleus</location>
    </subcellularLocation>
</comment>
<dbReference type="GO" id="GO:0000981">
    <property type="term" value="F:DNA-binding transcription factor activity, RNA polymerase II-specific"/>
    <property type="evidence" value="ECO:0007669"/>
    <property type="project" value="TreeGrafter"/>
</dbReference>
<reference evidence="9 10" key="1">
    <citation type="journal article" date="2017" name="G3 (Bethesda)">
        <title>The Physical Genome Mapping of Anopheles albimanus Corrected Scaffold Misassemblies and Identified Interarm Rearrangements in Genus Anopheles.</title>
        <authorList>
            <person name="Artemov G.N."/>
            <person name="Peery A.N."/>
            <person name="Jiang X."/>
            <person name="Tu Z."/>
            <person name="Stegniy V.N."/>
            <person name="Sharakhova M.V."/>
            <person name="Sharakhov I.V."/>
        </authorList>
    </citation>
    <scope>NUCLEOTIDE SEQUENCE [LARGE SCALE GENOMIC DNA]</scope>
    <source>
        <strain evidence="9 10">ALBI9_A</strain>
    </source>
</reference>
<organism evidence="9 10">
    <name type="scientific">Anopheles albimanus</name>
    <name type="common">New world malaria mosquito</name>
    <dbReference type="NCBI Taxonomy" id="7167"/>
    <lineage>
        <taxon>Eukaryota</taxon>
        <taxon>Metazoa</taxon>
        <taxon>Ecdysozoa</taxon>
        <taxon>Arthropoda</taxon>
        <taxon>Hexapoda</taxon>
        <taxon>Insecta</taxon>
        <taxon>Pterygota</taxon>
        <taxon>Neoptera</taxon>
        <taxon>Endopterygota</taxon>
        <taxon>Diptera</taxon>
        <taxon>Nematocera</taxon>
        <taxon>Culicoidea</taxon>
        <taxon>Culicidae</taxon>
        <taxon>Anophelinae</taxon>
        <taxon>Anopheles</taxon>
    </lineage>
</organism>
<keyword evidence="4 7" id="KW-0238">DNA-binding</keyword>
<reference evidence="9" key="2">
    <citation type="submission" date="2022-08" db="UniProtKB">
        <authorList>
            <consortium name="EnsemblMetazoa"/>
        </authorList>
    </citation>
    <scope>IDENTIFICATION</scope>
    <source>
        <strain evidence="9">STECLA/ALBI9_A</strain>
    </source>
</reference>
<feature type="compositionally biased region" description="Basic and acidic residues" evidence="8">
    <location>
        <begin position="587"/>
        <end position="601"/>
    </location>
</feature>
<proteinExistence type="predicted"/>
<dbReference type="GO" id="GO:0005634">
    <property type="term" value="C:nucleus"/>
    <property type="evidence" value="ECO:0007669"/>
    <property type="project" value="UniProtKB-SubCell"/>
</dbReference>
<name>A0A182F4X9_ANOAL</name>
<keyword evidence="2" id="KW-0217">Developmental protein</keyword>
<keyword evidence="3" id="KW-0805">Transcription regulation</keyword>
<evidence type="ECO:0000256" key="1">
    <source>
        <dbReference type="ARBA" id="ARBA00004123"/>
    </source>
</evidence>
<dbReference type="VEuPathDB" id="VectorBase:AALB001520"/>
<keyword evidence="6 7" id="KW-0539">Nucleus</keyword>
<dbReference type="CDD" id="cd20048">
    <property type="entry name" value="FH_FOXD4-like"/>
    <property type="match status" value="1"/>
</dbReference>
<dbReference type="FunFam" id="1.10.10.10:FF:000016">
    <property type="entry name" value="Forkhead box protein I1"/>
    <property type="match status" value="1"/>
</dbReference>
<feature type="compositionally biased region" description="Gly residues" evidence="8">
    <location>
        <begin position="106"/>
        <end position="118"/>
    </location>
</feature>
<evidence type="ECO:0000256" key="5">
    <source>
        <dbReference type="ARBA" id="ARBA00023163"/>
    </source>
</evidence>
<feature type="compositionally biased region" description="Low complexity" evidence="8">
    <location>
        <begin position="497"/>
        <end position="514"/>
    </location>
</feature>
<dbReference type="Gene3D" id="1.10.10.10">
    <property type="entry name" value="Winged helix-like DNA-binding domain superfamily/Winged helix DNA-binding domain"/>
    <property type="match status" value="1"/>
</dbReference>
<dbReference type="EnsemblMetazoa" id="AALB001520-RA">
    <property type="protein sequence ID" value="AALB001520-PA"/>
    <property type="gene ID" value="AALB001520"/>
</dbReference>
<dbReference type="InterPro" id="IPR018122">
    <property type="entry name" value="TF_fork_head_CS_1"/>
</dbReference>
<protein>
    <submittedName>
        <fullName evidence="9">Uncharacterized protein</fullName>
    </submittedName>
</protein>
<dbReference type="RefSeq" id="XP_035777917.1">
    <property type="nucleotide sequence ID" value="XM_035922024.1"/>
</dbReference>
<dbReference type="InterPro" id="IPR036388">
    <property type="entry name" value="WH-like_DNA-bd_sf"/>
</dbReference>
<dbReference type="Pfam" id="PF00250">
    <property type="entry name" value="Forkhead"/>
    <property type="match status" value="1"/>
</dbReference>
<dbReference type="GO" id="GO:0030154">
    <property type="term" value="P:cell differentiation"/>
    <property type="evidence" value="ECO:0007669"/>
    <property type="project" value="TreeGrafter"/>
</dbReference>
<feature type="region of interest" description="Disordered" evidence="8">
    <location>
        <begin position="471"/>
        <end position="602"/>
    </location>
</feature>
<feature type="DNA-binding region" description="Fork-head" evidence="7">
    <location>
        <begin position="129"/>
        <end position="223"/>
    </location>
</feature>
<dbReference type="PROSITE" id="PS00657">
    <property type="entry name" value="FORK_HEAD_1"/>
    <property type="match status" value="1"/>
</dbReference>
<evidence type="ECO:0000256" key="4">
    <source>
        <dbReference type="ARBA" id="ARBA00023125"/>
    </source>
</evidence>
<dbReference type="Proteomes" id="UP000069272">
    <property type="component" value="Chromosome 2L"/>
</dbReference>
<feature type="compositionally biased region" description="Low complexity" evidence="8">
    <location>
        <begin position="22"/>
        <end position="31"/>
    </location>
</feature>
<dbReference type="PROSITE" id="PS00658">
    <property type="entry name" value="FORK_HEAD_2"/>
    <property type="match status" value="1"/>
</dbReference>
<dbReference type="GeneID" id="118459020"/>
<dbReference type="PROSITE" id="PS50039">
    <property type="entry name" value="FORK_HEAD_3"/>
    <property type="match status" value="1"/>
</dbReference>
<dbReference type="GO" id="GO:0009653">
    <property type="term" value="P:anatomical structure morphogenesis"/>
    <property type="evidence" value="ECO:0007669"/>
    <property type="project" value="TreeGrafter"/>
</dbReference>
<dbReference type="SMART" id="SM00339">
    <property type="entry name" value="FH"/>
    <property type="match status" value="1"/>
</dbReference>
<keyword evidence="5" id="KW-0804">Transcription</keyword>
<evidence type="ECO:0000256" key="3">
    <source>
        <dbReference type="ARBA" id="ARBA00023015"/>
    </source>
</evidence>
<feature type="region of interest" description="Disordered" evidence="8">
    <location>
        <begin position="1"/>
        <end position="126"/>
    </location>
</feature>
<accession>A0A182F4X9</accession>